<feature type="region of interest" description="Disordered" evidence="5">
    <location>
        <begin position="353"/>
        <end position="383"/>
    </location>
</feature>
<comment type="caution">
    <text evidence="7">The sequence shown here is derived from an EMBL/GenBank/DDBJ whole genome shotgun (WGS) entry which is preliminary data.</text>
</comment>
<keyword evidence="3" id="KW-0378">Hydrolase</keyword>
<dbReference type="Proteomes" id="UP001430356">
    <property type="component" value="Unassembled WGS sequence"/>
</dbReference>
<feature type="compositionally biased region" description="Low complexity" evidence="5">
    <location>
        <begin position="544"/>
        <end position="555"/>
    </location>
</feature>
<feature type="compositionally biased region" description="Basic residues" evidence="5">
    <location>
        <begin position="177"/>
        <end position="191"/>
    </location>
</feature>
<organism evidence="7 8">
    <name type="scientific">Novymonas esmeraldas</name>
    <dbReference type="NCBI Taxonomy" id="1808958"/>
    <lineage>
        <taxon>Eukaryota</taxon>
        <taxon>Discoba</taxon>
        <taxon>Euglenozoa</taxon>
        <taxon>Kinetoplastea</taxon>
        <taxon>Metakinetoplastina</taxon>
        <taxon>Trypanosomatida</taxon>
        <taxon>Trypanosomatidae</taxon>
        <taxon>Novymonas</taxon>
    </lineage>
</organism>
<feature type="region of interest" description="Disordered" evidence="5">
    <location>
        <begin position="1"/>
        <end position="143"/>
    </location>
</feature>
<dbReference type="GO" id="GO:0008234">
    <property type="term" value="F:cysteine-type peptidase activity"/>
    <property type="evidence" value="ECO:0007669"/>
    <property type="project" value="UniProtKB-KW"/>
</dbReference>
<evidence type="ECO:0000256" key="5">
    <source>
        <dbReference type="SAM" id="MobiDB-lite"/>
    </source>
</evidence>
<keyword evidence="4" id="KW-0788">Thiol protease</keyword>
<feature type="compositionally biased region" description="Low complexity" evidence="5">
    <location>
        <begin position="74"/>
        <end position="88"/>
    </location>
</feature>
<dbReference type="InterPro" id="IPR003653">
    <property type="entry name" value="Peptidase_C48_C"/>
</dbReference>
<reference evidence="7 8" key="1">
    <citation type="journal article" date="2021" name="MBio">
        <title>A New Model Trypanosomatid, Novymonas esmeraldas: Genomic Perception of Its 'Candidatus Pandoraea novymonadis' Endosymbiont.</title>
        <authorList>
            <person name="Zakharova A."/>
            <person name="Saura A."/>
            <person name="Butenko A."/>
            <person name="Podesvova L."/>
            <person name="Warmusova S."/>
            <person name="Kostygov A.Y."/>
            <person name="Nenarokova A."/>
            <person name="Lukes J."/>
            <person name="Opperdoes F.R."/>
            <person name="Yurchenko V."/>
        </authorList>
    </citation>
    <scope>NUCLEOTIDE SEQUENCE [LARGE SCALE GENOMIC DNA]</scope>
    <source>
        <strain evidence="7 8">E262AT.01</strain>
    </source>
</reference>
<comment type="similarity">
    <text evidence="1">Belongs to the peptidase C48 family.</text>
</comment>
<feature type="compositionally biased region" description="Basic and acidic residues" evidence="5">
    <location>
        <begin position="559"/>
        <end position="568"/>
    </location>
</feature>
<feature type="compositionally biased region" description="Low complexity" evidence="5">
    <location>
        <begin position="448"/>
        <end position="473"/>
    </location>
</feature>
<feature type="compositionally biased region" description="Low complexity" evidence="5">
    <location>
        <begin position="643"/>
        <end position="652"/>
    </location>
</feature>
<accession>A0AAW0ENB4</accession>
<feature type="region of interest" description="Disordered" evidence="5">
    <location>
        <begin position="168"/>
        <end position="203"/>
    </location>
</feature>
<feature type="region of interest" description="Disordered" evidence="5">
    <location>
        <begin position="438"/>
        <end position="481"/>
    </location>
</feature>
<evidence type="ECO:0000256" key="2">
    <source>
        <dbReference type="ARBA" id="ARBA00022670"/>
    </source>
</evidence>
<feature type="compositionally biased region" description="Basic and acidic residues" evidence="5">
    <location>
        <begin position="56"/>
        <end position="66"/>
    </location>
</feature>
<feature type="compositionally biased region" description="Low complexity" evidence="5">
    <location>
        <begin position="353"/>
        <end position="364"/>
    </location>
</feature>
<evidence type="ECO:0000313" key="7">
    <source>
        <dbReference type="EMBL" id="KAK7194343.1"/>
    </source>
</evidence>
<feature type="compositionally biased region" description="Basic and acidic residues" evidence="5">
    <location>
        <begin position="1"/>
        <end position="11"/>
    </location>
</feature>
<name>A0AAW0ENB4_9TRYP</name>
<dbReference type="PANTHER" id="PTHR46468:SF1">
    <property type="entry name" value="SENTRIN-SPECIFIC PROTEASE 8"/>
    <property type="match status" value="1"/>
</dbReference>
<evidence type="ECO:0000256" key="1">
    <source>
        <dbReference type="ARBA" id="ARBA00005234"/>
    </source>
</evidence>
<feature type="domain" description="Ubiquitin-like protease family profile" evidence="6">
    <location>
        <begin position="790"/>
        <end position="1130"/>
    </location>
</feature>
<feature type="compositionally biased region" description="Low complexity" evidence="5">
    <location>
        <begin position="192"/>
        <end position="202"/>
    </location>
</feature>
<dbReference type="GO" id="GO:0006508">
    <property type="term" value="P:proteolysis"/>
    <property type="evidence" value="ECO:0007669"/>
    <property type="project" value="UniProtKB-KW"/>
</dbReference>
<evidence type="ECO:0000259" key="6">
    <source>
        <dbReference type="PROSITE" id="PS50600"/>
    </source>
</evidence>
<feature type="region of interest" description="Disordered" evidence="5">
    <location>
        <begin position="527"/>
        <end position="568"/>
    </location>
</feature>
<dbReference type="GO" id="GO:0019784">
    <property type="term" value="F:deNEDDylase activity"/>
    <property type="evidence" value="ECO:0007669"/>
    <property type="project" value="InterPro"/>
</dbReference>
<dbReference type="EMBL" id="JAECZO010000035">
    <property type="protein sequence ID" value="KAK7194343.1"/>
    <property type="molecule type" value="Genomic_DNA"/>
</dbReference>
<feature type="region of interest" description="Disordered" evidence="5">
    <location>
        <begin position="302"/>
        <end position="334"/>
    </location>
</feature>
<gene>
    <name evidence="7" type="ORF">NESM_000349600</name>
</gene>
<dbReference type="PROSITE" id="PS50600">
    <property type="entry name" value="ULP_PROTEASE"/>
    <property type="match status" value="1"/>
</dbReference>
<protein>
    <submittedName>
        <fullName evidence="7">SUMO1/Ulp2</fullName>
    </submittedName>
</protein>
<keyword evidence="8" id="KW-1185">Reference proteome</keyword>
<dbReference type="Gene3D" id="1.10.418.20">
    <property type="match status" value="1"/>
</dbReference>
<dbReference type="InterPro" id="IPR038765">
    <property type="entry name" value="Papain-like_cys_pep_sf"/>
</dbReference>
<dbReference type="PANTHER" id="PTHR46468">
    <property type="entry name" value="SENTRIN-SPECIFIC PROTEASE 8"/>
    <property type="match status" value="1"/>
</dbReference>
<dbReference type="AlphaFoldDB" id="A0AAW0ENB4"/>
<evidence type="ECO:0000256" key="3">
    <source>
        <dbReference type="ARBA" id="ARBA00022801"/>
    </source>
</evidence>
<evidence type="ECO:0000313" key="8">
    <source>
        <dbReference type="Proteomes" id="UP001430356"/>
    </source>
</evidence>
<keyword evidence="2" id="KW-0645">Protease</keyword>
<dbReference type="Gene3D" id="3.40.395.10">
    <property type="entry name" value="Adenoviral Proteinase, Chain A"/>
    <property type="match status" value="1"/>
</dbReference>
<evidence type="ECO:0000256" key="4">
    <source>
        <dbReference type="ARBA" id="ARBA00022807"/>
    </source>
</evidence>
<feature type="compositionally biased region" description="Low complexity" evidence="5">
    <location>
        <begin position="118"/>
        <end position="143"/>
    </location>
</feature>
<sequence>MAEQPSSRHEGSAALAAHRSPTLPLSSLPNAELAMRRPDGSTPSATPPSTPLLDRAASRRDHDWGRARSPAIHPPAVSGAAATVSATVAPPPPPRFREAHLLAPSSAQRTAEERGGQPAPAGASSASADASAAATTHSSTPPSCALVMDSLVRRYHAEEQRLLQWRSGGARGVPSAARRHRGAGGRARPLRRATATASTPAGGCEGGGADASLVGGLCSTLVGVAQRTAIVRAVQGWWRGRSALMRLSHTAGKRPRTAAGTADATASLSWMGRASSRVLGRWPHSLYATTGPGQAAKVRLLRRASDGTGSRSDTDAEDSDGEEAPAHAPAVPGAEEGLGTAALRDGAATAHLSSASSCSSRGSSVGRGGVGPTAGPVTGHRDDGSFTLAWVRGLRVGASAAAPSVPAGDGDAEDSFRSASRLLSRSRARFARWLRRQERLHTARRSPRGATASPASSTPAASPSARPVAPPQSELHRRAAQAALSSWEAPLFDSLARADSGPSAARPTRAQLLEQLAAAVAAGTAAWRAQHVREPTPPEPPHGGPAAAPAAPAPALSRAEQREREHAEDLVRLTESLAALEQLSRATPLRAVGGDAPNAGAGYCPPSLPPPPPGADASLSHDVAQLHCCSVVSAGRHRHHHASAASSSTSAAEAHERNSGAEVLRSLVTDTTHTAVDVAVRSAYEAVIADVCTSLARGSVEAALDVSRGAAEHALTQWMERQTLYELTRPQAQTAPPPLLFTGVTRHIHSGVAVSLEHLRLDDADREVLVRLSARCTSDDVAARLDKGGFSLSYRALATLRPGSWLNDEVINTYLQLLCEETGGTTATTTSAASVATASSPDAPRRCRHGVASMGTHFYTVVAAEMRRLPGGAEGLPPLGAGSGVLRWFRNRRHLLEPHDPANNPQSARVVLVPVNIEAEHWALAVLYNAEGRWVLYDSMCRSHHAQRRGAAILAHLSHAWRESQRHFGIVGSVCPSSSSTTAAADAAADGQTSAAAVSLSPWAAACVIAAPFVPVVDASMAARGTAVSPLDSLQPFGSLDEMRRAAKRVRHQEALLAESAPQRCRGESAVCGAGPDGRALVPLTAATTLPAGQLSDTEVEWFTGGFHHVPQQANGHDCGVFVCQVAWCVAQGVAVSFTQSDITRVREVMQLELFHKRLLRRYPTSTTSSSASV</sequence>
<proteinExistence type="inferred from homology"/>
<dbReference type="SUPFAM" id="SSF54001">
    <property type="entry name" value="Cysteine proteinases"/>
    <property type="match status" value="1"/>
</dbReference>
<dbReference type="GO" id="GO:0000338">
    <property type="term" value="P:protein deneddylation"/>
    <property type="evidence" value="ECO:0007669"/>
    <property type="project" value="TreeGrafter"/>
</dbReference>
<feature type="region of interest" description="Disordered" evidence="5">
    <location>
        <begin position="639"/>
        <end position="658"/>
    </location>
</feature>
<dbReference type="Pfam" id="PF02902">
    <property type="entry name" value="Peptidase_C48"/>
    <property type="match status" value="1"/>
</dbReference>
<dbReference type="InterPro" id="IPR044613">
    <property type="entry name" value="Nep1/2-like"/>
</dbReference>